<dbReference type="GO" id="GO:0034626">
    <property type="term" value="P:fatty acid elongation, polyunsaturated fatty acid"/>
    <property type="evidence" value="ECO:0007669"/>
    <property type="project" value="TreeGrafter"/>
</dbReference>
<comment type="pathway">
    <text evidence="2">Lipid metabolism; fatty acid biosynthesis.</text>
</comment>
<comment type="subcellular location">
    <subcellularLocation>
        <location evidence="1">Membrane</location>
        <topology evidence="1">Multi-pass membrane protein</topology>
    </subcellularLocation>
</comment>
<keyword evidence="8 11" id="KW-0443">Lipid metabolism</keyword>
<evidence type="ECO:0000256" key="1">
    <source>
        <dbReference type="ARBA" id="ARBA00004141"/>
    </source>
</evidence>
<dbReference type="InterPro" id="IPR030457">
    <property type="entry name" value="ELO_CS"/>
</dbReference>
<proteinExistence type="inferred from homology"/>
<dbReference type="PROSITE" id="PS01188">
    <property type="entry name" value="ELO"/>
    <property type="match status" value="1"/>
</dbReference>
<sequence length="278" mass="33180">MLTWDRFNVVRFDAHQLIAITTEKKEFSYTRAQRWILEHEVFSLQIIVLYLMMVFSLKQFMNKRHPFNIDWPIRVWNMTIAILSGFCAVGMTKEFFQTVFGKGINASLCSSNDTFFHGSNGFFLWCYHIIRLFEFTDTLFIILRKQPLLFIHWYHHALTLFVAWFTYARPMAFTRYGIYLNAMVHTVMYSYFFLRSSKIRLPLIIAKSITSAQIVQFIIAFWSTAQATAMKFGLGMPCELDTCGLMWSWFMVSSYLYLFIHFYFNKYSEKKEKHEKCE</sequence>
<dbReference type="GO" id="GO:0042761">
    <property type="term" value="P:very long-chain fatty acid biosynthetic process"/>
    <property type="evidence" value="ECO:0007669"/>
    <property type="project" value="TreeGrafter"/>
</dbReference>
<keyword evidence="5 11" id="KW-0812">Transmembrane</keyword>
<evidence type="ECO:0000256" key="2">
    <source>
        <dbReference type="ARBA" id="ARBA00005194"/>
    </source>
</evidence>
<feature type="transmembrane region" description="Helical" evidence="11">
    <location>
        <begin position="42"/>
        <end position="61"/>
    </location>
</feature>
<comment type="catalytic activity">
    <reaction evidence="11">
        <text>a very-long-chain acyl-CoA + malonyl-CoA + H(+) = a very-long-chain 3-oxoacyl-CoA + CO2 + CoA</text>
        <dbReference type="Rhea" id="RHEA:32727"/>
        <dbReference type="ChEBI" id="CHEBI:15378"/>
        <dbReference type="ChEBI" id="CHEBI:16526"/>
        <dbReference type="ChEBI" id="CHEBI:57287"/>
        <dbReference type="ChEBI" id="CHEBI:57384"/>
        <dbReference type="ChEBI" id="CHEBI:90725"/>
        <dbReference type="ChEBI" id="CHEBI:90736"/>
        <dbReference type="EC" id="2.3.1.199"/>
    </reaction>
</comment>
<dbReference type="EMBL" id="BTSX01000004">
    <property type="protein sequence ID" value="GMS95286.1"/>
    <property type="molecule type" value="Genomic_DNA"/>
</dbReference>
<dbReference type="GO" id="GO:0009922">
    <property type="term" value="F:fatty acid elongase activity"/>
    <property type="evidence" value="ECO:0007669"/>
    <property type="project" value="UniProtKB-EC"/>
</dbReference>
<dbReference type="Proteomes" id="UP001432027">
    <property type="component" value="Unassembled WGS sequence"/>
</dbReference>
<dbReference type="InterPro" id="IPR002076">
    <property type="entry name" value="ELO_fam"/>
</dbReference>
<reference evidence="12" key="1">
    <citation type="submission" date="2023-10" db="EMBL/GenBank/DDBJ databases">
        <title>Genome assembly of Pristionchus species.</title>
        <authorList>
            <person name="Yoshida K."/>
            <person name="Sommer R.J."/>
        </authorList>
    </citation>
    <scope>NUCLEOTIDE SEQUENCE</scope>
    <source>
        <strain evidence="12">RS0144</strain>
    </source>
</reference>
<dbReference type="GO" id="GO:0005789">
    <property type="term" value="C:endoplasmic reticulum membrane"/>
    <property type="evidence" value="ECO:0007669"/>
    <property type="project" value="TreeGrafter"/>
</dbReference>
<name>A0AAV5TLQ9_9BILA</name>
<evidence type="ECO:0000256" key="9">
    <source>
        <dbReference type="ARBA" id="ARBA00023136"/>
    </source>
</evidence>
<dbReference type="PANTHER" id="PTHR11157">
    <property type="entry name" value="FATTY ACID ACYL TRANSFERASE-RELATED"/>
    <property type="match status" value="1"/>
</dbReference>
<keyword evidence="4 11" id="KW-0808">Transferase</keyword>
<evidence type="ECO:0000256" key="3">
    <source>
        <dbReference type="ARBA" id="ARBA00022516"/>
    </source>
</evidence>
<keyword evidence="13" id="KW-1185">Reference proteome</keyword>
<keyword evidence="10 11" id="KW-0275">Fatty acid biosynthesis</keyword>
<evidence type="ECO:0000256" key="8">
    <source>
        <dbReference type="ARBA" id="ARBA00023098"/>
    </source>
</evidence>
<dbReference type="EC" id="2.3.1.199" evidence="11"/>
<evidence type="ECO:0000256" key="5">
    <source>
        <dbReference type="ARBA" id="ARBA00022692"/>
    </source>
</evidence>
<feature type="transmembrane region" description="Helical" evidence="11">
    <location>
        <begin position="204"/>
        <end position="225"/>
    </location>
</feature>
<feature type="transmembrane region" description="Helical" evidence="11">
    <location>
        <begin position="173"/>
        <end position="192"/>
    </location>
</feature>
<evidence type="ECO:0000256" key="7">
    <source>
        <dbReference type="ARBA" id="ARBA00022989"/>
    </source>
</evidence>
<dbReference type="GO" id="GO:0034625">
    <property type="term" value="P:fatty acid elongation, monounsaturated fatty acid"/>
    <property type="evidence" value="ECO:0007669"/>
    <property type="project" value="TreeGrafter"/>
</dbReference>
<keyword evidence="7 11" id="KW-1133">Transmembrane helix</keyword>
<keyword evidence="6 11" id="KW-0276">Fatty acid metabolism</keyword>
<organism evidence="12 13">
    <name type="scientific">Pristionchus entomophagus</name>
    <dbReference type="NCBI Taxonomy" id="358040"/>
    <lineage>
        <taxon>Eukaryota</taxon>
        <taxon>Metazoa</taxon>
        <taxon>Ecdysozoa</taxon>
        <taxon>Nematoda</taxon>
        <taxon>Chromadorea</taxon>
        <taxon>Rhabditida</taxon>
        <taxon>Rhabditina</taxon>
        <taxon>Diplogasteromorpha</taxon>
        <taxon>Diplogasteroidea</taxon>
        <taxon>Neodiplogasteridae</taxon>
        <taxon>Pristionchus</taxon>
    </lineage>
</organism>
<gene>
    <name evidence="12" type="ORF">PENTCL1PPCAC_17461</name>
</gene>
<keyword evidence="3 11" id="KW-0444">Lipid biosynthesis</keyword>
<evidence type="ECO:0000256" key="6">
    <source>
        <dbReference type="ARBA" id="ARBA00022832"/>
    </source>
</evidence>
<protein>
    <recommendedName>
        <fullName evidence="11">Elongation of very long chain fatty acids protein</fullName>
        <ecNumber evidence="11">2.3.1.199</ecNumber>
    </recommendedName>
    <alternativeName>
        <fullName evidence="11">Very-long-chain 3-oxoacyl-CoA synthase</fullName>
    </alternativeName>
</protein>
<evidence type="ECO:0000313" key="12">
    <source>
        <dbReference type="EMBL" id="GMS95286.1"/>
    </source>
</evidence>
<dbReference type="PANTHER" id="PTHR11157:SF26">
    <property type="entry name" value="ELONGATION OF LONG CHAIN FATTY ACIDS PROTEIN 1"/>
    <property type="match status" value="1"/>
</dbReference>
<accession>A0AAV5TLQ9</accession>
<dbReference type="Pfam" id="PF01151">
    <property type="entry name" value="ELO"/>
    <property type="match status" value="1"/>
</dbReference>
<feature type="transmembrane region" description="Helical" evidence="11">
    <location>
        <begin position="122"/>
        <end position="143"/>
    </location>
</feature>
<dbReference type="GO" id="GO:0019367">
    <property type="term" value="P:fatty acid elongation, saturated fatty acid"/>
    <property type="evidence" value="ECO:0007669"/>
    <property type="project" value="TreeGrafter"/>
</dbReference>
<feature type="transmembrane region" description="Helical" evidence="11">
    <location>
        <begin position="73"/>
        <end position="91"/>
    </location>
</feature>
<comment type="caution">
    <text evidence="12">The sequence shown here is derived from an EMBL/GenBank/DDBJ whole genome shotgun (WGS) entry which is preliminary data.</text>
</comment>
<feature type="transmembrane region" description="Helical" evidence="11">
    <location>
        <begin position="245"/>
        <end position="264"/>
    </location>
</feature>
<dbReference type="AlphaFoldDB" id="A0AAV5TLQ9"/>
<evidence type="ECO:0000256" key="11">
    <source>
        <dbReference type="RuleBase" id="RU361115"/>
    </source>
</evidence>
<keyword evidence="9 11" id="KW-0472">Membrane</keyword>
<evidence type="ECO:0000256" key="10">
    <source>
        <dbReference type="ARBA" id="ARBA00023160"/>
    </source>
</evidence>
<dbReference type="GO" id="GO:0030148">
    <property type="term" value="P:sphingolipid biosynthetic process"/>
    <property type="evidence" value="ECO:0007669"/>
    <property type="project" value="TreeGrafter"/>
</dbReference>
<feature type="transmembrane region" description="Helical" evidence="11">
    <location>
        <begin position="150"/>
        <end position="167"/>
    </location>
</feature>
<evidence type="ECO:0000313" key="13">
    <source>
        <dbReference type="Proteomes" id="UP001432027"/>
    </source>
</evidence>
<evidence type="ECO:0000256" key="4">
    <source>
        <dbReference type="ARBA" id="ARBA00022679"/>
    </source>
</evidence>
<comment type="similarity">
    <text evidence="11">Belongs to the ELO family.</text>
</comment>